<evidence type="ECO:0000259" key="13">
    <source>
        <dbReference type="SMART" id="SM00471"/>
    </source>
</evidence>
<keyword evidence="9" id="KW-0479">Metal-binding</keyword>
<dbReference type="Gene3D" id="1.10.3210.10">
    <property type="entry name" value="Hypothetical protein af1432"/>
    <property type="match status" value="1"/>
</dbReference>
<dbReference type="CDD" id="cd00077">
    <property type="entry name" value="HDc"/>
    <property type="match status" value="1"/>
</dbReference>
<evidence type="ECO:0000256" key="6">
    <source>
        <dbReference type="ARBA" id="ARBA00009999"/>
    </source>
</evidence>
<evidence type="ECO:0000256" key="3">
    <source>
        <dbReference type="ARBA" id="ARBA00001941"/>
    </source>
</evidence>
<evidence type="ECO:0000256" key="9">
    <source>
        <dbReference type="ARBA" id="ARBA00022723"/>
    </source>
</evidence>
<evidence type="ECO:0000256" key="7">
    <source>
        <dbReference type="ARBA" id="ARBA00011738"/>
    </source>
</evidence>
<keyword evidence="11" id="KW-0460">Magnesium</keyword>
<evidence type="ECO:0000256" key="10">
    <source>
        <dbReference type="ARBA" id="ARBA00022801"/>
    </source>
</evidence>
<dbReference type="InterPro" id="IPR006674">
    <property type="entry name" value="HD_domain"/>
</dbReference>
<dbReference type="GO" id="GO:0046872">
    <property type="term" value="F:metal ion binding"/>
    <property type="evidence" value="ECO:0007669"/>
    <property type="project" value="UniProtKB-KW"/>
</dbReference>
<evidence type="ECO:0000313" key="14">
    <source>
        <dbReference type="EMBL" id="CDP35150.1"/>
    </source>
</evidence>
<dbReference type="InterPro" id="IPR039356">
    <property type="entry name" value="YfbR/HDDC2"/>
</dbReference>
<dbReference type="AlphaFoldDB" id="A0A060T237"/>
<dbReference type="PANTHER" id="PTHR11845">
    <property type="entry name" value="5'-DEOXYNUCLEOTIDASE HDDC2"/>
    <property type="match status" value="1"/>
</dbReference>
<dbReference type="InterPro" id="IPR003607">
    <property type="entry name" value="HD/PDEase_dom"/>
</dbReference>
<dbReference type="GO" id="GO:0005737">
    <property type="term" value="C:cytoplasm"/>
    <property type="evidence" value="ECO:0007669"/>
    <property type="project" value="TreeGrafter"/>
</dbReference>
<accession>A0A060T237</accession>
<dbReference type="PhylomeDB" id="A0A060T237"/>
<comment type="subunit">
    <text evidence="7">Homodimer.</text>
</comment>
<dbReference type="SMART" id="SM00471">
    <property type="entry name" value="HDc"/>
    <property type="match status" value="1"/>
</dbReference>
<reference evidence="14" key="1">
    <citation type="submission" date="2014-02" db="EMBL/GenBank/DDBJ databases">
        <authorList>
            <person name="Genoscope - CEA"/>
        </authorList>
    </citation>
    <scope>NUCLEOTIDE SEQUENCE</scope>
    <source>
        <strain evidence="14">LS3</strain>
    </source>
</reference>
<keyword evidence="12" id="KW-0170">Cobalt</keyword>
<comment type="similarity">
    <text evidence="6">Belongs to the HDDC2 family.</text>
</comment>
<comment type="cofactor">
    <cofactor evidence="2">
        <name>Mn(2+)</name>
        <dbReference type="ChEBI" id="CHEBI:29035"/>
    </cofactor>
</comment>
<evidence type="ECO:0000256" key="8">
    <source>
        <dbReference type="ARBA" id="ARBA00012964"/>
    </source>
</evidence>
<dbReference type="SUPFAM" id="SSF109604">
    <property type="entry name" value="HD-domain/PDEase-like"/>
    <property type="match status" value="1"/>
</dbReference>
<evidence type="ECO:0000256" key="11">
    <source>
        <dbReference type="ARBA" id="ARBA00022842"/>
    </source>
</evidence>
<dbReference type="EMBL" id="HG937693">
    <property type="protein sequence ID" value="CDP35150.1"/>
    <property type="molecule type" value="Genomic_DNA"/>
</dbReference>
<evidence type="ECO:0000256" key="12">
    <source>
        <dbReference type="ARBA" id="ARBA00023285"/>
    </source>
</evidence>
<feature type="domain" description="HD/PDEase" evidence="13">
    <location>
        <begin position="102"/>
        <end position="220"/>
    </location>
</feature>
<evidence type="ECO:0000256" key="2">
    <source>
        <dbReference type="ARBA" id="ARBA00001936"/>
    </source>
</evidence>
<gene>
    <name evidence="14" type="ORF">GNLVRS02_ARAD1C28776g</name>
</gene>
<evidence type="ECO:0000256" key="5">
    <source>
        <dbReference type="ARBA" id="ARBA00004074"/>
    </source>
</evidence>
<evidence type="ECO:0000256" key="1">
    <source>
        <dbReference type="ARBA" id="ARBA00001638"/>
    </source>
</evidence>
<sequence>MRLDWGLRRSGGEAAQNLNMNFAFGRPRLLVPQKFSVSRRLFTRMNGTTWSVEKAIPEELKEQIRRAKDQQDTTLAFLSFLNILRSLKTTKRTGWLNFNVENPESIADHMYRMGIISMMTQNVQVESAKCVKMALVHDMAEALVGDITPEDPVTKEDKHAREASTIEYIRDLLEPFNSKAAQELYTLWHEYENLSSPEARFVKDVDKFELLVQTLEEERRYKGEKDLSRFIGVRKQIQTPEVCKWADMVLAQRDEFWKSVTKLS</sequence>
<dbReference type="Pfam" id="PF13023">
    <property type="entry name" value="HD_3"/>
    <property type="match status" value="1"/>
</dbReference>
<dbReference type="FunFam" id="1.10.3210.10:FF:000011">
    <property type="entry name" value="HD domain-containing protein 2"/>
    <property type="match status" value="1"/>
</dbReference>
<dbReference type="GO" id="GO:0002953">
    <property type="term" value="F:5'-deoxynucleotidase activity"/>
    <property type="evidence" value="ECO:0007669"/>
    <property type="project" value="UniProtKB-EC"/>
</dbReference>
<comment type="cofactor">
    <cofactor evidence="3">
        <name>Co(2+)</name>
        <dbReference type="ChEBI" id="CHEBI:48828"/>
    </cofactor>
</comment>
<name>A0A060T237_BLAAD</name>
<keyword evidence="10" id="KW-0378">Hydrolase</keyword>
<dbReference type="GO" id="GO:0009159">
    <property type="term" value="P:deoxyribonucleoside monophosphate catabolic process"/>
    <property type="evidence" value="ECO:0007669"/>
    <property type="project" value="UniProtKB-ARBA"/>
</dbReference>
<reference evidence="14" key="2">
    <citation type="submission" date="2014-06" db="EMBL/GenBank/DDBJ databases">
        <title>The complete genome of Blastobotrys (Arxula) adeninivorans LS3 - a yeast of biotechnological interest.</title>
        <authorList>
            <person name="Kunze G."/>
            <person name="Gaillardin C."/>
            <person name="Czernicka M."/>
            <person name="Durrens P."/>
            <person name="Martin T."/>
            <person name="Boer E."/>
            <person name="Gabaldon T."/>
            <person name="Cruz J."/>
            <person name="Talla E."/>
            <person name="Marck C."/>
            <person name="Goffeau A."/>
            <person name="Barbe V."/>
            <person name="Baret P."/>
            <person name="Baronian K."/>
            <person name="Beier S."/>
            <person name="Bleykasten C."/>
            <person name="Bode R."/>
            <person name="Casaregola S."/>
            <person name="Despons L."/>
            <person name="Fairhead C."/>
            <person name="Giersberg M."/>
            <person name="Gierski P."/>
            <person name="Hahnel U."/>
            <person name="Hartmann A."/>
            <person name="Jankowska D."/>
            <person name="Jubin C."/>
            <person name="Jung P."/>
            <person name="Lafontaine I."/>
            <person name="Leh-Louis V."/>
            <person name="Lemaire M."/>
            <person name="Marcet-Houben M."/>
            <person name="Mascher M."/>
            <person name="Morel G."/>
            <person name="Richard G.-F."/>
            <person name="Riechen J."/>
            <person name="Sacerdot C."/>
            <person name="Sarkar A."/>
            <person name="Savel G."/>
            <person name="Schacherer J."/>
            <person name="Sherman D."/>
            <person name="Straub M.-L."/>
            <person name="Stein N."/>
            <person name="Thierry A."/>
            <person name="Trautwein-Schult A."/>
            <person name="Westhof E."/>
            <person name="Worch S."/>
            <person name="Dujon B."/>
            <person name="Souciet J.-L."/>
            <person name="Wincker P."/>
            <person name="Scholz U."/>
            <person name="Neuveglise N."/>
        </authorList>
    </citation>
    <scope>NUCLEOTIDE SEQUENCE</scope>
    <source>
        <strain evidence="14">LS3</strain>
    </source>
</reference>
<evidence type="ECO:0000256" key="4">
    <source>
        <dbReference type="ARBA" id="ARBA00001946"/>
    </source>
</evidence>
<dbReference type="PANTHER" id="PTHR11845:SF13">
    <property type="entry name" value="5'-DEOXYNUCLEOTIDASE HDDC2"/>
    <property type="match status" value="1"/>
</dbReference>
<comment type="catalytic activity">
    <reaction evidence="1">
        <text>a 2'-deoxyribonucleoside 5'-phosphate + H2O = a 2'-deoxyribonucleoside + phosphate</text>
        <dbReference type="Rhea" id="RHEA:36167"/>
        <dbReference type="ChEBI" id="CHEBI:15377"/>
        <dbReference type="ChEBI" id="CHEBI:18274"/>
        <dbReference type="ChEBI" id="CHEBI:43474"/>
        <dbReference type="ChEBI" id="CHEBI:65317"/>
        <dbReference type="EC" id="3.1.3.89"/>
    </reaction>
</comment>
<organism evidence="14">
    <name type="scientific">Blastobotrys adeninivorans</name>
    <name type="common">Yeast</name>
    <name type="synonym">Arxula adeninivorans</name>
    <dbReference type="NCBI Taxonomy" id="409370"/>
    <lineage>
        <taxon>Eukaryota</taxon>
        <taxon>Fungi</taxon>
        <taxon>Dikarya</taxon>
        <taxon>Ascomycota</taxon>
        <taxon>Saccharomycotina</taxon>
        <taxon>Dipodascomycetes</taxon>
        <taxon>Dipodascales</taxon>
        <taxon>Trichomonascaceae</taxon>
        <taxon>Blastobotrys</taxon>
    </lineage>
</organism>
<dbReference type="EC" id="3.1.3.89" evidence="8"/>
<protein>
    <recommendedName>
        <fullName evidence="8">5'-deoxynucleotidase</fullName>
        <ecNumber evidence="8">3.1.3.89</ecNumber>
    </recommendedName>
</protein>
<comment type="function">
    <text evidence="5">Catalyzes the dephosphorylation of the nucleoside 5'-monophosphates deoxyadenosine monophosphate (dAMP), deoxycytidine monophosphate (dCMP), deoxyguanosine monophosphate (dGMP) and deoxythymidine monophosphate (dTMP).</text>
</comment>
<comment type="cofactor">
    <cofactor evidence="4">
        <name>Mg(2+)</name>
        <dbReference type="ChEBI" id="CHEBI:18420"/>
    </cofactor>
</comment>
<proteinExistence type="inferred from homology"/>